<feature type="compositionally biased region" description="Pro residues" evidence="2">
    <location>
        <begin position="1166"/>
        <end position="1176"/>
    </location>
</feature>
<name>A0AAV5SFU4_9BILA</name>
<feature type="region of interest" description="Disordered" evidence="2">
    <location>
        <begin position="321"/>
        <end position="378"/>
    </location>
</feature>
<feature type="compositionally biased region" description="Acidic residues" evidence="2">
    <location>
        <begin position="57"/>
        <end position="67"/>
    </location>
</feature>
<evidence type="ECO:0000256" key="1">
    <source>
        <dbReference type="SAM" id="Coils"/>
    </source>
</evidence>
<feature type="compositionally biased region" description="Basic and acidic residues" evidence="2">
    <location>
        <begin position="912"/>
        <end position="927"/>
    </location>
</feature>
<evidence type="ECO:0000313" key="4">
    <source>
        <dbReference type="Proteomes" id="UP001432027"/>
    </source>
</evidence>
<feature type="region of interest" description="Disordered" evidence="2">
    <location>
        <begin position="19"/>
        <end position="88"/>
    </location>
</feature>
<feature type="compositionally biased region" description="Low complexity" evidence="2">
    <location>
        <begin position="323"/>
        <end position="355"/>
    </location>
</feature>
<feature type="compositionally biased region" description="Basic and acidic residues" evidence="2">
    <location>
        <begin position="724"/>
        <end position="743"/>
    </location>
</feature>
<protein>
    <submittedName>
        <fullName evidence="3">Uncharacterized protein</fullName>
    </submittedName>
</protein>
<feature type="coiled-coil region" evidence="1">
    <location>
        <begin position="638"/>
        <end position="672"/>
    </location>
</feature>
<keyword evidence="4" id="KW-1185">Reference proteome</keyword>
<dbReference type="EMBL" id="BTSX01000001">
    <property type="protein sequence ID" value="GMS81325.1"/>
    <property type="molecule type" value="Genomic_DNA"/>
</dbReference>
<dbReference type="Proteomes" id="UP001432027">
    <property type="component" value="Unassembled WGS sequence"/>
</dbReference>
<comment type="caution">
    <text evidence="3">The sequence shown here is derived from an EMBL/GenBank/DDBJ whole genome shotgun (WGS) entry which is preliminary data.</text>
</comment>
<sequence length="1215" mass="134249">SRHLLNLIWVMEEVEAVNEATPPLKEEDMTDNADVIVSDDSDESVVKSSNEGGNPENVDENLDDSDDSAFVPEENSDDASSGEMIPVERDAALDAVEAVIDHSRGPDGSEVGGVGPVEAAAIEIARAEQAGQIEMDDERSNSGDTLPMYDEGDEQPAAEDAATNGDVEMKDDSPSTEGESSRPLPETAEEDLSNEVAGNLPASFPHCYICGFDRETVFMRERKATTGQHKNKQIFRNRCVRKACIRFFGPTYVWNGKTGEYVKIAEESGACSRPFANAPRAEKFPALDYERAAKGGVYPPIESNGFFAKATKTAAVDIVSGAPSTSTTSDSPTPAFQKPSSSSKAPPPAAVQKPSTSRAPSAAKKPRKGYQWVEEDEVVPQPRPDPVLELARIYAAQNKADAAIAKVVVTRQSFGTQTGDEDHVVQILVDEMKAKATFRGLQPSDEIPMSAAISNRLFLTQKLLRSQTTEIKSLRKERDSLRENMMKVSELLEEYKKLFVADTTRLKEDVAVANKELRNYSLEAQNEAHKDIRDIQKIKNDVAKRLDDTDRYRRKVEASLEYQKSVTEEAESLADNYHRMSVELEKKILVAKMEEEDAKTKLNDAIYLTDNAKCTHCKVNERIKVMLTEQLGEKTLSAKNLAKEREDLVKKLENSERIAKIMNKENQQLKFEKSAWESNCHRFRSELLQLKGNKDGLVLASSFPSSSSIPPGEAAFTPQSTTAKESEEVSPERIGDDVIEIDRPQPPSSTSSAEEGELKSPRSVSPTSLAKLPPPPAPPPLSQLKEPSSPDHDAAFANWIPKERKVQEVPPEMAEAMRKVAESLEKGPPPKKEEKGPPVHKKEKRDEKGGGGPTGGKRSGGPHSSNPHHKNGEKKPKLEGGTRKEEKGVPPRPIPSIGSSSKVVTPGVMQKVAEKEKRERMEERIVRESSPIPYSSKHEPAYPAVVAKKSVKVPYNGPSSLTASGSTPSSSTSSPLPPIKHHKGTPEKKPLCFLPVAGSFAMPPLSINPRDQPPRKVPVDVLLRQAERLREIERERDRRAEMEHQTVMRGPDPFYDHVAASAAAADRRMGMPPLMNGGGGRFSDFDEELPWNQGRAPPLHPPRPGTPVQDWYYDAPSGHPGPPQPRQRSPGRYYDDAMYDPRAPRDQYGRLEPDFGAMRHPHHHGAPPPHPHPPLHPPHHGAPPLQAPPPGDAWRREWHDPNWSNEEPRRRSYWD</sequence>
<proteinExistence type="predicted"/>
<feature type="compositionally biased region" description="Basic and acidic residues" evidence="2">
    <location>
        <begin position="1034"/>
        <end position="1046"/>
    </location>
</feature>
<feature type="region of interest" description="Disordered" evidence="2">
    <location>
        <begin position="1069"/>
        <end position="1215"/>
    </location>
</feature>
<feature type="non-terminal residue" evidence="3">
    <location>
        <position position="1"/>
    </location>
</feature>
<feature type="compositionally biased region" description="Low complexity" evidence="2">
    <location>
        <begin position="954"/>
        <end position="974"/>
    </location>
</feature>
<dbReference type="AlphaFoldDB" id="A0AAV5SFU4"/>
<evidence type="ECO:0000313" key="3">
    <source>
        <dbReference type="EMBL" id="GMS81325.1"/>
    </source>
</evidence>
<feature type="compositionally biased region" description="Basic and acidic residues" evidence="2">
    <location>
        <begin position="1142"/>
        <end position="1153"/>
    </location>
</feature>
<feature type="compositionally biased region" description="Basic and acidic residues" evidence="2">
    <location>
        <begin position="815"/>
        <end position="837"/>
    </location>
</feature>
<feature type="region of interest" description="Disordered" evidence="2">
    <location>
        <begin position="703"/>
        <end position="940"/>
    </location>
</feature>
<feature type="region of interest" description="Disordered" evidence="2">
    <location>
        <begin position="1034"/>
        <end position="1053"/>
    </location>
</feature>
<evidence type="ECO:0000256" key="2">
    <source>
        <dbReference type="SAM" id="MobiDB-lite"/>
    </source>
</evidence>
<feature type="region of interest" description="Disordered" evidence="2">
    <location>
        <begin position="127"/>
        <end position="192"/>
    </location>
</feature>
<keyword evidence="1" id="KW-0175">Coiled coil</keyword>
<organism evidence="3 4">
    <name type="scientific">Pristionchus entomophagus</name>
    <dbReference type="NCBI Taxonomy" id="358040"/>
    <lineage>
        <taxon>Eukaryota</taxon>
        <taxon>Metazoa</taxon>
        <taxon>Ecdysozoa</taxon>
        <taxon>Nematoda</taxon>
        <taxon>Chromadorea</taxon>
        <taxon>Rhabditida</taxon>
        <taxon>Rhabditina</taxon>
        <taxon>Diplogasteromorpha</taxon>
        <taxon>Diplogasteroidea</taxon>
        <taxon>Neodiplogasteridae</taxon>
        <taxon>Pristionchus</taxon>
    </lineage>
</organism>
<reference evidence="3" key="1">
    <citation type="submission" date="2023-10" db="EMBL/GenBank/DDBJ databases">
        <title>Genome assembly of Pristionchus species.</title>
        <authorList>
            <person name="Yoshida K."/>
            <person name="Sommer R.J."/>
        </authorList>
    </citation>
    <scope>NUCLEOTIDE SEQUENCE</scope>
    <source>
        <strain evidence="3">RS0144</strain>
    </source>
</reference>
<feature type="compositionally biased region" description="Pro residues" evidence="2">
    <location>
        <begin position="772"/>
        <end position="781"/>
    </location>
</feature>
<feature type="compositionally biased region" description="Gly residues" evidence="2">
    <location>
        <begin position="850"/>
        <end position="859"/>
    </location>
</feature>
<accession>A0AAV5SFU4</accession>
<gene>
    <name evidence="3" type="ORF">PENTCL1PPCAC_3500</name>
</gene>
<feature type="compositionally biased region" description="Basic and acidic residues" evidence="2">
    <location>
        <begin position="873"/>
        <end position="889"/>
    </location>
</feature>
<feature type="coiled-coil region" evidence="1">
    <location>
        <begin position="464"/>
        <end position="498"/>
    </location>
</feature>
<feature type="compositionally biased region" description="Basic and acidic residues" evidence="2">
    <location>
        <begin position="1193"/>
        <end position="1215"/>
    </location>
</feature>
<feature type="region of interest" description="Disordered" evidence="2">
    <location>
        <begin position="954"/>
        <end position="990"/>
    </location>
</feature>